<evidence type="ECO:0000259" key="1">
    <source>
        <dbReference type="Pfam" id="PF05050"/>
    </source>
</evidence>
<name>A0A5C4XS69_9HYPH</name>
<sequence length="291" mass="33434">MDIFELLGIESKIEIVDAGASLGGRRTIYQEIAENGWAHIVGFEPSKDELVKLNAQKKAYERYFPFFLGSGCEEVFYECSSPFTSSIFEPNKELLDHFSNLGDLCRVEHRHMITTKRIDDIEEIEDIDFFKLDIQGAELSVLQNGLEKLSSAVVVQVEVEFVELYRGQPLFADVDAFMRTLGFQFHTFESIGGRPFKPFRMAKSANLGINQLLWADAVYVRDWMKPESLPSQKLRKCALILDMCYGSVDLAHRILEEHDRIYGSDFSRIYQVSALRKERSNRILLVHENDT</sequence>
<dbReference type="InterPro" id="IPR029063">
    <property type="entry name" value="SAM-dependent_MTases_sf"/>
</dbReference>
<dbReference type="GO" id="GO:0032259">
    <property type="term" value="P:methylation"/>
    <property type="evidence" value="ECO:0007669"/>
    <property type="project" value="UniProtKB-KW"/>
</dbReference>
<dbReference type="OrthoDB" id="292760at2"/>
<organism evidence="2 3">
    <name type="scientific">Aliirhizobium smilacinae</name>
    <dbReference type="NCBI Taxonomy" id="1395944"/>
    <lineage>
        <taxon>Bacteria</taxon>
        <taxon>Pseudomonadati</taxon>
        <taxon>Pseudomonadota</taxon>
        <taxon>Alphaproteobacteria</taxon>
        <taxon>Hyphomicrobiales</taxon>
        <taxon>Rhizobiaceae</taxon>
        <taxon>Aliirhizobium</taxon>
    </lineage>
</organism>
<accession>A0A5C4XS69</accession>
<proteinExistence type="predicted"/>
<dbReference type="AlphaFoldDB" id="A0A5C4XS69"/>
<protein>
    <submittedName>
        <fullName evidence="2">FkbM family methyltransferase</fullName>
    </submittedName>
</protein>
<dbReference type="GO" id="GO:0008171">
    <property type="term" value="F:O-methyltransferase activity"/>
    <property type="evidence" value="ECO:0007669"/>
    <property type="project" value="TreeGrafter"/>
</dbReference>
<reference evidence="2 3" key="1">
    <citation type="submission" date="2019-06" db="EMBL/GenBank/DDBJ databases">
        <title>The draft genome of Rhizobium smilacinae PTYR-5.</title>
        <authorList>
            <person name="Liu L."/>
            <person name="Li L."/>
            <person name="Zhang X."/>
        </authorList>
    </citation>
    <scope>NUCLEOTIDE SEQUENCE [LARGE SCALE GENOMIC DNA]</scope>
    <source>
        <strain evidence="2 3">PTYR-5</strain>
    </source>
</reference>
<evidence type="ECO:0000313" key="2">
    <source>
        <dbReference type="EMBL" id="TNM66153.1"/>
    </source>
</evidence>
<feature type="domain" description="Methyltransferase FkbM" evidence="1">
    <location>
        <begin position="17"/>
        <end position="185"/>
    </location>
</feature>
<keyword evidence="2" id="KW-0489">Methyltransferase</keyword>
<dbReference type="InterPro" id="IPR053188">
    <property type="entry name" value="FkbM_Methyltransferase"/>
</dbReference>
<keyword evidence="2" id="KW-0808">Transferase</keyword>
<gene>
    <name evidence="2" type="ORF">FHP24_08060</name>
</gene>
<dbReference type="RefSeq" id="WP_139675311.1">
    <property type="nucleotide sequence ID" value="NZ_VDMN01000001.1"/>
</dbReference>
<keyword evidence="3" id="KW-1185">Reference proteome</keyword>
<evidence type="ECO:0000313" key="3">
    <source>
        <dbReference type="Proteomes" id="UP000311605"/>
    </source>
</evidence>
<dbReference type="EMBL" id="VDMN01000001">
    <property type="protein sequence ID" value="TNM66153.1"/>
    <property type="molecule type" value="Genomic_DNA"/>
</dbReference>
<dbReference type="PANTHER" id="PTHR36973">
    <property type="entry name" value="SLL1456 PROTEIN-RELATED"/>
    <property type="match status" value="1"/>
</dbReference>
<dbReference type="Proteomes" id="UP000311605">
    <property type="component" value="Unassembled WGS sequence"/>
</dbReference>
<dbReference type="InterPro" id="IPR006342">
    <property type="entry name" value="FkbM_mtfrase"/>
</dbReference>
<dbReference type="SUPFAM" id="SSF53335">
    <property type="entry name" value="S-adenosyl-L-methionine-dependent methyltransferases"/>
    <property type="match status" value="1"/>
</dbReference>
<comment type="caution">
    <text evidence="2">The sequence shown here is derived from an EMBL/GenBank/DDBJ whole genome shotgun (WGS) entry which is preliminary data.</text>
</comment>
<dbReference type="PANTHER" id="PTHR36973:SF4">
    <property type="entry name" value="NODULATION PROTEIN"/>
    <property type="match status" value="1"/>
</dbReference>
<dbReference type="Pfam" id="PF05050">
    <property type="entry name" value="Methyltransf_21"/>
    <property type="match status" value="1"/>
</dbReference>
<dbReference type="Gene3D" id="3.40.50.150">
    <property type="entry name" value="Vaccinia Virus protein VP39"/>
    <property type="match status" value="1"/>
</dbReference>